<feature type="domain" description="RHS protein conserved region" evidence="2">
    <location>
        <begin position="53"/>
        <end position="83"/>
    </location>
</feature>
<evidence type="ECO:0000313" key="3">
    <source>
        <dbReference type="EMBL" id="TDB40483.1"/>
    </source>
</evidence>
<feature type="non-terminal residue" evidence="3">
    <location>
        <position position="1"/>
    </location>
</feature>
<protein>
    <recommendedName>
        <fullName evidence="2">RHS protein conserved region domain-containing protein</fullName>
    </recommendedName>
</protein>
<evidence type="ECO:0000313" key="4">
    <source>
        <dbReference type="Proteomes" id="UP000295598"/>
    </source>
</evidence>
<dbReference type="AlphaFoldDB" id="A0A4R4IJ87"/>
<reference evidence="3 4" key="1">
    <citation type="journal article" date="2019" name="Int. J. Syst. Evol. Microbiol.">
        <title>Photorhabdus khanii subsp. guanajuatensis subsp. nov., isolated from Heterorhabditis atacamensis, and Photorhabdus luminescens subsp. mexicana subsp. nov., isolated from Heterorhabditis mexicana entomopathogenic nematodes.</title>
        <authorList>
            <person name="Machado R.A.R."/>
            <person name="Bruno P."/>
            <person name="Arce C.C.M."/>
            <person name="Liechti N."/>
            <person name="Kohler A."/>
            <person name="Bernal J."/>
            <person name="Bruggmann R."/>
            <person name="Turlings T.C.J."/>
        </authorList>
    </citation>
    <scope>NUCLEOTIDE SEQUENCE [LARGE SCALE GENOMIC DNA]</scope>
    <source>
        <strain evidence="3 4">MEX20-17</strain>
    </source>
</reference>
<evidence type="ECO:0000256" key="1">
    <source>
        <dbReference type="ARBA" id="ARBA00009455"/>
    </source>
</evidence>
<dbReference type="Gene3D" id="2.180.10.10">
    <property type="entry name" value="RHS repeat-associated core"/>
    <property type="match status" value="1"/>
</dbReference>
<dbReference type="PRINTS" id="PR00394">
    <property type="entry name" value="RHSPROTEIN"/>
</dbReference>
<sequence>AIMGYDYLWSGDQLIEETPVYADGTVGYEQSIHWLYEPGKLTPSARYEQGQLHYVVSDHQGTVREICTEEGKVAWAGRLFTWGEPEFWTVSARKEETVSCNIRFCGQYEDEESGLFYNRFRYYSPETGQYLSPDPLGLAGGVNPYGYVHDPVSWIDPLGLAGCPGAKLNEPYKEIEKAKLDDWIVDSFKGGNYKTVVTT</sequence>
<dbReference type="NCBIfam" id="TIGR03696">
    <property type="entry name" value="Rhs_assc_core"/>
    <property type="match status" value="1"/>
</dbReference>
<dbReference type="Proteomes" id="UP000295598">
    <property type="component" value="Unassembled WGS sequence"/>
</dbReference>
<feature type="non-terminal residue" evidence="3">
    <location>
        <position position="199"/>
    </location>
</feature>
<dbReference type="PANTHER" id="PTHR32305">
    <property type="match status" value="1"/>
</dbReference>
<proteinExistence type="inferred from homology"/>
<dbReference type="EMBL" id="PUJY01000197">
    <property type="protein sequence ID" value="TDB40483.1"/>
    <property type="molecule type" value="Genomic_DNA"/>
</dbReference>
<dbReference type="Pfam" id="PF03527">
    <property type="entry name" value="RHS"/>
    <property type="match status" value="1"/>
</dbReference>
<comment type="similarity">
    <text evidence="1">Belongs to the RHS family.</text>
</comment>
<dbReference type="InterPro" id="IPR001826">
    <property type="entry name" value="RHS"/>
</dbReference>
<comment type="caution">
    <text evidence="3">The sequence shown here is derived from an EMBL/GenBank/DDBJ whole genome shotgun (WGS) entry which is preliminary data.</text>
</comment>
<accession>A0A4R4IJ87</accession>
<evidence type="ECO:0000259" key="2">
    <source>
        <dbReference type="Pfam" id="PF03527"/>
    </source>
</evidence>
<dbReference type="InterPro" id="IPR022385">
    <property type="entry name" value="Rhs_assc_core"/>
</dbReference>
<organism evidence="3 4">
    <name type="scientific">Photorhabdus khanii subsp. guanajuatensis</name>
    <dbReference type="NCBI Taxonomy" id="2100166"/>
    <lineage>
        <taxon>Bacteria</taxon>
        <taxon>Pseudomonadati</taxon>
        <taxon>Pseudomonadota</taxon>
        <taxon>Gammaproteobacteria</taxon>
        <taxon>Enterobacterales</taxon>
        <taxon>Morganellaceae</taxon>
        <taxon>Photorhabdus</taxon>
    </lineage>
</organism>
<dbReference type="RefSeq" id="WP_275670583.1">
    <property type="nucleotide sequence ID" value="NZ_CAWOJO010000197.1"/>
</dbReference>
<dbReference type="PANTHER" id="PTHR32305:SF15">
    <property type="entry name" value="PROTEIN RHSA-RELATED"/>
    <property type="match status" value="1"/>
</dbReference>
<dbReference type="InterPro" id="IPR050708">
    <property type="entry name" value="T6SS_VgrG/RHS"/>
</dbReference>
<gene>
    <name evidence="3" type="ORF">C5467_24850</name>
</gene>
<name>A0A4R4IJ87_9GAMM</name>